<evidence type="ECO:0008006" key="5">
    <source>
        <dbReference type="Google" id="ProtNLM"/>
    </source>
</evidence>
<dbReference type="EMBL" id="JACXVP010000002">
    <property type="protein sequence ID" value="KAG5624715.1"/>
    <property type="molecule type" value="Genomic_DNA"/>
</dbReference>
<dbReference type="Proteomes" id="UP000824120">
    <property type="component" value="Chromosome 2"/>
</dbReference>
<evidence type="ECO:0000256" key="1">
    <source>
        <dbReference type="ARBA" id="ARBA00022737"/>
    </source>
</evidence>
<accession>A0A9J6AK67</accession>
<protein>
    <recommendedName>
        <fullName evidence="5">Pentatricopeptide repeat-containing protein</fullName>
    </recommendedName>
</protein>
<dbReference type="PROSITE" id="PS51375">
    <property type="entry name" value="PPR"/>
    <property type="match status" value="1"/>
</dbReference>
<comment type="caution">
    <text evidence="3">The sequence shown here is derived from an EMBL/GenBank/DDBJ whole genome shotgun (WGS) entry which is preliminary data.</text>
</comment>
<organism evidence="3 4">
    <name type="scientific">Solanum commersonii</name>
    <name type="common">Commerson's wild potato</name>
    <name type="synonym">Commerson's nightshade</name>
    <dbReference type="NCBI Taxonomy" id="4109"/>
    <lineage>
        <taxon>Eukaryota</taxon>
        <taxon>Viridiplantae</taxon>
        <taxon>Streptophyta</taxon>
        <taxon>Embryophyta</taxon>
        <taxon>Tracheophyta</taxon>
        <taxon>Spermatophyta</taxon>
        <taxon>Magnoliopsida</taxon>
        <taxon>eudicotyledons</taxon>
        <taxon>Gunneridae</taxon>
        <taxon>Pentapetalae</taxon>
        <taxon>asterids</taxon>
        <taxon>lamiids</taxon>
        <taxon>Solanales</taxon>
        <taxon>Solanaceae</taxon>
        <taxon>Solanoideae</taxon>
        <taxon>Solaneae</taxon>
        <taxon>Solanum</taxon>
    </lineage>
</organism>
<dbReference type="AlphaFoldDB" id="A0A9J6AK67"/>
<name>A0A9J6AK67_SOLCO</name>
<dbReference type="GO" id="GO:0005739">
    <property type="term" value="C:mitochondrion"/>
    <property type="evidence" value="ECO:0007669"/>
    <property type="project" value="TreeGrafter"/>
</dbReference>
<dbReference type="Gene3D" id="1.25.40.10">
    <property type="entry name" value="Tetratricopeptide repeat domain"/>
    <property type="match status" value="2"/>
</dbReference>
<dbReference type="PANTHER" id="PTHR47801:SF1">
    <property type="entry name" value="OS05G0145600 PROTEIN"/>
    <property type="match status" value="1"/>
</dbReference>
<proteinExistence type="predicted"/>
<gene>
    <name evidence="3" type="ORF">H5410_009933</name>
</gene>
<dbReference type="NCBIfam" id="TIGR00756">
    <property type="entry name" value="PPR"/>
    <property type="match status" value="1"/>
</dbReference>
<dbReference type="Pfam" id="PF13041">
    <property type="entry name" value="PPR_2"/>
    <property type="match status" value="1"/>
</dbReference>
<dbReference type="InterPro" id="IPR011990">
    <property type="entry name" value="TPR-like_helical_dom_sf"/>
</dbReference>
<keyword evidence="4" id="KW-1185">Reference proteome</keyword>
<dbReference type="PANTHER" id="PTHR47801">
    <property type="entry name" value="OS05G0145600 PROTEIN"/>
    <property type="match status" value="1"/>
</dbReference>
<dbReference type="InterPro" id="IPR002885">
    <property type="entry name" value="PPR_rpt"/>
</dbReference>
<dbReference type="OrthoDB" id="185373at2759"/>
<sequence length="542" mass="61559">MTQKYHSSPLPRRHKTWSEAEGLFLHPPVVVSVDSAAAMKLLRTLSGPKNLLVRTVGHRYFAATPEEYANRNYANNESEYTTVINSITAQRRNFLLRDVYDDMLLDGIKPERDTFHSLLIGTMKGARLQDAFFFREEMKAMGFVPDVSLYNFLISTCGKCKNSEQAISILEEMKRFEVKPTGQTYICLLNAFAMTGRVDRVYAIVRDMTAAGLGLNKFCYAGLIAAHKNKEPVTDDVASKIIELVEQSKGWSAVEAPGDIPIRSMMGISQEELYNIPTAEYVYRRGFLDKELTVYHVAFHACADLKSVEVPYLTSTKRSLDVISFALLDMVQVFLLFFPVMPQKIMFTGTLPKPKRLKKYETNMEDYSHLYIMDHMSIDALHEMLIKDGKTPDVFILMQTMRCYLQSGDLQRGRKIFEDYMSSGKPPMVEFYMTLVEGAMVGYIPEGMQLAQETLVNMSSRNFFLDPKMGSDLLLVAAGEKTGGYTVANLIWDMMQARKMTPSFPSVQAYYDGLKVREIPADDPRLKLVSQTYLNLRKRFGG</sequence>
<evidence type="ECO:0000313" key="4">
    <source>
        <dbReference type="Proteomes" id="UP000824120"/>
    </source>
</evidence>
<evidence type="ECO:0000313" key="3">
    <source>
        <dbReference type="EMBL" id="KAG5624715.1"/>
    </source>
</evidence>
<evidence type="ECO:0000256" key="2">
    <source>
        <dbReference type="PROSITE-ProRule" id="PRU00708"/>
    </source>
</evidence>
<feature type="repeat" description="PPR" evidence="2">
    <location>
        <begin position="146"/>
        <end position="180"/>
    </location>
</feature>
<reference evidence="3 4" key="1">
    <citation type="submission" date="2020-09" db="EMBL/GenBank/DDBJ databases">
        <title>De no assembly of potato wild relative species, Solanum commersonii.</title>
        <authorList>
            <person name="Cho K."/>
        </authorList>
    </citation>
    <scope>NUCLEOTIDE SEQUENCE [LARGE SCALE GENOMIC DNA]</scope>
    <source>
        <strain evidence="3">LZ3.2</strain>
        <tissue evidence="3">Leaf</tissue>
    </source>
</reference>
<keyword evidence="1" id="KW-0677">Repeat</keyword>
<dbReference type="FunFam" id="1.25.40.10:FF:000388">
    <property type="entry name" value="Pentatricopeptide repeat-containing protein, mitochondrial"/>
    <property type="match status" value="1"/>
</dbReference>